<dbReference type="KEGG" id="maqu:Maq22A_2p42495"/>
<dbReference type="Gene3D" id="3.40.30.10">
    <property type="entry name" value="Glutaredoxin"/>
    <property type="match status" value="1"/>
</dbReference>
<geneLocation type="plasmid" evidence="5">
    <name>pMaq22A_2p DNA</name>
</geneLocation>
<sequence length="137" mass="14581">MLRRSVFLACALALALPVALPTLPLITMAQAAETKEFTPAAFEAAKKAGGPILVDVTAPWCPTCKAQKPILSELLADPRFAKMTILHVDFDSQKDALKELGVRMQSTLISYKGGKEVGRSTGVTDKAAIAAQLDKSI</sequence>
<reference evidence="4 5" key="1">
    <citation type="journal article" date="2015" name="Genome Announc.">
        <title>Complete Genome Sequence of Methylobacterium aquaticum Strain 22A, Isolated from Racomitrium japonicum Moss.</title>
        <authorList>
            <person name="Tani A."/>
            <person name="Ogura Y."/>
            <person name="Hayashi T."/>
            <person name="Kimbara K."/>
        </authorList>
    </citation>
    <scope>NUCLEOTIDE SEQUENCE [LARGE SCALE GENOMIC DNA]</scope>
    <source>
        <strain evidence="4 5">MA-22A</strain>
        <plasmid evidence="5">Plasmid pMaq22A_2p DNA</plasmid>
    </source>
</reference>
<dbReference type="RefSeq" id="WP_082743059.1">
    <property type="nucleotide sequence ID" value="NZ_AP014706.1"/>
</dbReference>
<evidence type="ECO:0000313" key="5">
    <source>
        <dbReference type="Proteomes" id="UP000061432"/>
    </source>
</evidence>
<dbReference type="SUPFAM" id="SSF52833">
    <property type="entry name" value="Thioredoxin-like"/>
    <property type="match status" value="1"/>
</dbReference>
<dbReference type="InterPro" id="IPR050620">
    <property type="entry name" value="Thioredoxin_H-type-like"/>
</dbReference>
<evidence type="ECO:0000313" key="4">
    <source>
        <dbReference type="EMBL" id="BAQ50230.1"/>
    </source>
</evidence>
<feature type="signal peptide" evidence="2">
    <location>
        <begin position="1"/>
        <end position="31"/>
    </location>
</feature>
<dbReference type="PANTHER" id="PTHR10438:SF468">
    <property type="entry name" value="THIOREDOXIN-1-RELATED"/>
    <property type="match status" value="1"/>
</dbReference>
<dbReference type="InterPro" id="IPR036249">
    <property type="entry name" value="Thioredoxin-like_sf"/>
</dbReference>
<dbReference type="PROSITE" id="PS00194">
    <property type="entry name" value="THIOREDOXIN_1"/>
    <property type="match status" value="1"/>
</dbReference>
<name>A0A0C6G2B8_9HYPH</name>
<reference evidence="5" key="2">
    <citation type="submission" date="2015-01" db="EMBL/GenBank/DDBJ databases">
        <title>Complete genome sequence of Methylobacterium aquaticum strain 22A.</title>
        <authorList>
            <person name="Tani A."/>
            <person name="Ogura Y."/>
            <person name="Hayashi T."/>
        </authorList>
    </citation>
    <scope>NUCLEOTIDE SEQUENCE [LARGE SCALE GENOMIC DNA]</scope>
    <source>
        <strain evidence="5">MA-22A</strain>
        <plasmid evidence="5">Plasmid pMaq22A_2p DNA</plasmid>
    </source>
</reference>
<evidence type="ECO:0000256" key="1">
    <source>
        <dbReference type="ARBA" id="ARBA00023284"/>
    </source>
</evidence>
<accession>A0A0C6G2B8</accession>
<dbReference type="PATRIC" id="fig|270351.10.peg.7413"/>
<protein>
    <submittedName>
        <fullName evidence="4">Thioredoxin</fullName>
    </submittedName>
</protein>
<keyword evidence="2" id="KW-0732">Signal</keyword>
<dbReference type="InterPro" id="IPR017937">
    <property type="entry name" value="Thioredoxin_CS"/>
</dbReference>
<dbReference type="AlphaFoldDB" id="A0A0C6G2B8"/>
<dbReference type="GO" id="GO:0015036">
    <property type="term" value="F:disulfide oxidoreductase activity"/>
    <property type="evidence" value="ECO:0007669"/>
    <property type="project" value="UniProtKB-ARBA"/>
</dbReference>
<dbReference type="OrthoDB" id="7950124at2"/>
<dbReference type="PANTHER" id="PTHR10438">
    <property type="entry name" value="THIOREDOXIN"/>
    <property type="match status" value="1"/>
</dbReference>
<feature type="domain" description="Thioredoxin" evidence="3">
    <location>
        <begin position="17"/>
        <end position="137"/>
    </location>
</feature>
<dbReference type="PROSITE" id="PS51352">
    <property type="entry name" value="THIOREDOXIN_2"/>
    <property type="match status" value="1"/>
</dbReference>
<proteinExistence type="predicted"/>
<evidence type="ECO:0000259" key="3">
    <source>
        <dbReference type="PROSITE" id="PS51352"/>
    </source>
</evidence>
<keyword evidence="1" id="KW-0676">Redox-active center</keyword>
<dbReference type="Proteomes" id="UP000061432">
    <property type="component" value="Plasmid pMaq22A_2p"/>
</dbReference>
<dbReference type="InterPro" id="IPR013766">
    <property type="entry name" value="Thioredoxin_domain"/>
</dbReference>
<evidence type="ECO:0000256" key="2">
    <source>
        <dbReference type="SAM" id="SignalP"/>
    </source>
</evidence>
<gene>
    <name evidence="4" type="ORF">Maq22A_2p42495</name>
</gene>
<organism evidence="4 5">
    <name type="scientific">Methylobacterium aquaticum</name>
    <dbReference type="NCBI Taxonomy" id="270351"/>
    <lineage>
        <taxon>Bacteria</taxon>
        <taxon>Pseudomonadati</taxon>
        <taxon>Pseudomonadota</taxon>
        <taxon>Alphaproteobacteria</taxon>
        <taxon>Hyphomicrobiales</taxon>
        <taxon>Methylobacteriaceae</taxon>
        <taxon>Methylobacterium</taxon>
    </lineage>
</organism>
<dbReference type="EMBL" id="AP014706">
    <property type="protein sequence ID" value="BAQ50230.1"/>
    <property type="molecule type" value="Genomic_DNA"/>
</dbReference>
<dbReference type="Pfam" id="PF00085">
    <property type="entry name" value="Thioredoxin"/>
    <property type="match status" value="1"/>
</dbReference>
<dbReference type="CDD" id="cd02947">
    <property type="entry name" value="TRX_family"/>
    <property type="match status" value="1"/>
</dbReference>
<feature type="chain" id="PRO_5002189690" evidence="2">
    <location>
        <begin position="32"/>
        <end position="137"/>
    </location>
</feature>
<keyword evidence="4" id="KW-0614">Plasmid</keyword>